<feature type="compositionally biased region" description="Polar residues" evidence="1">
    <location>
        <begin position="228"/>
        <end position="260"/>
    </location>
</feature>
<reference evidence="3 4" key="1">
    <citation type="journal article" date="2014" name="Genome Announc.">
        <title>Genome sequence of the basidiomycetous fungus Pseudozyma aphidis DSM70725, an efficient producer of biosurfactant mannosylerythritol lipids.</title>
        <authorList>
            <person name="Lorenz S."/>
            <person name="Guenther M."/>
            <person name="Grumaz C."/>
            <person name="Rupp S."/>
            <person name="Zibek S."/>
            <person name="Sohn K."/>
        </authorList>
    </citation>
    <scope>NUCLEOTIDE SEQUENCE [LARGE SCALE GENOMIC DNA]</scope>
    <source>
        <strain evidence="4">ATCC 32657 / CBS 517.83 / DSM 70725 / JCM 10318 / NBRC 10182 / NRRL Y-7954 / St-0401</strain>
    </source>
</reference>
<dbReference type="GO" id="GO:0005829">
    <property type="term" value="C:cytosol"/>
    <property type="evidence" value="ECO:0007669"/>
    <property type="project" value="TreeGrafter"/>
</dbReference>
<feature type="compositionally biased region" description="Basic and acidic residues" evidence="1">
    <location>
        <begin position="406"/>
        <end position="418"/>
    </location>
</feature>
<feature type="compositionally biased region" description="Low complexity" evidence="1">
    <location>
        <begin position="422"/>
        <end position="437"/>
    </location>
</feature>
<feature type="compositionally biased region" description="Polar residues" evidence="1">
    <location>
        <begin position="267"/>
        <end position="276"/>
    </location>
</feature>
<dbReference type="GO" id="GO:0005886">
    <property type="term" value="C:plasma membrane"/>
    <property type="evidence" value="ECO:0007669"/>
    <property type="project" value="TreeGrafter"/>
</dbReference>
<feature type="compositionally biased region" description="Low complexity" evidence="1">
    <location>
        <begin position="376"/>
        <end position="392"/>
    </location>
</feature>
<proteinExistence type="predicted"/>
<dbReference type="Pfam" id="PF00339">
    <property type="entry name" value="Arrestin_N"/>
    <property type="match status" value="1"/>
</dbReference>
<sequence length="953" mass="100810">MSPPASVTITQLEPVIFLRGQSSSGEDARGRRRPVDFDAPPSQLRALVTLHLPKPSKIKEISISLKGTARTDWPEGIGPNRVEMVEEMTIFQHSISLFNAKDANDSVPRARPRSNSVGPGIGLQEDVDWDYAAAAASARTSARQPSASVPRPINTTGRRDEEGSRSPGSQGQSSSNLARQIALGAAKAGSAIIPPTLRPDLSHMKLRDSPTSPSHLRPPARPPLHRTGSGTTSWTSEQTSPDLESTSPRLSPTANFSGSWTRGGAPTNGSATSPQDMSRWHDYFESQGYERPPLYAPRSAPLQGYDSWPTELPSDASAAAPQVAGPDSQATSLLGSVSSSAAPSTSTTPLDRSAANSAQGLARLNAALTAVAQPRSKPTAAAQSASPPSAAPGRSILHTQSPSVPRSKEQTVRFDPQSRVDNAAAAAASNASNNKSSGTRSNPSSRRSSMELDKNSLKGKLSSKSGHDAKGKKPGLKNLINGLLKEPAADSKTPNEEPALSDSKEFKKGTYTYPISISLPSNLPPTLHADFGFNRYILRAHVVRSGALTPNLVAEREVTLIHAPDEDALEETDAIVVERCWEDLLSYMVVFSGKSFPVGQKIPLWLKFVPLGKVKIYRILATLEERTDYFAKGRRVARHEVPRKWTLLKIGHTSSAEPILPVVSDSADALDKSPLAPLARAAANEDEDSDALASILDPTGPWELATELPIPAGASTRINLSTNHSKSNIAVHHLVRLSIRVGRSQGEWQVWSDGAANSSSSAKPAPQLYDIIIEAPITLNHSHTASEWTALPNYWSLPAEPEDADSARASPEREAAPTRPALPLPVLTSRTGLVGQSHGATPSRAGPGGESSPTGSPPMSRNPTQLSRRWLALSADQNARDGSAPAGSNGGSAPPPAYQANARTGERTVASTSMSRSPSTADNSEATVRDASGPPASTSTANADGAYQVGMAH</sequence>
<feature type="region of interest" description="Disordered" evidence="1">
    <location>
        <begin position="878"/>
        <end position="953"/>
    </location>
</feature>
<feature type="compositionally biased region" description="Low complexity" evidence="1">
    <location>
        <begin position="138"/>
        <end position="148"/>
    </location>
</feature>
<dbReference type="InterPro" id="IPR011022">
    <property type="entry name" value="Arrestin_C-like"/>
</dbReference>
<feature type="region of interest" description="Disordered" evidence="1">
    <location>
        <begin position="799"/>
        <end position="864"/>
    </location>
</feature>
<protein>
    <recommendedName>
        <fullName evidence="2">Arrestin C-terminal-like domain-containing protein</fullName>
    </recommendedName>
</protein>
<dbReference type="AlphaFoldDB" id="W3VQV8"/>
<feature type="compositionally biased region" description="Basic and acidic residues" evidence="1">
    <location>
        <begin position="26"/>
        <end position="36"/>
    </location>
</feature>
<dbReference type="Pfam" id="PF02752">
    <property type="entry name" value="Arrestin_C"/>
    <property type="match status" value="1"/>
</dbReference>
<dbReference type="Gene3D" id="2.60.40.640">
    <property type="match status" value="2"/>
</dbReference>
<comment type="caution">
    <text evidence="3">The sequence shown here is derived from an EMBL/GenBank/DDBJ whole genome shotgun (WGS) entry which is preliminary data.</text>
</comment>
<feature type="compositionally biased region" description="Polar residues" evidence="1">
    <location>
        <begin position="909"/>
        <end position="926"/>
    </location>
</feature>
<feature type="compositionally biased region" description="Low complexity" evidence="1">
    <location>
        <begin position="165"/>
        <end position="175"/>
    </location>
</feature>
<dbReference type="SUPFAM" id="SSF81296">
    <property type="entry name" value="E set domains"/>
    <property type="match status" value="1"/>
</dbReference>
<feature type="domain" description="Arrestin C-terminal-like" evidence="2">
    <location>
        <begin position="581"/>
        <end position="784"/>
    </location>
</feature>
<evidence type="ECO:0000256" key="1">
    <source>
        <dbReference type="SAM" id="MobiDB-lite"/>
    </source>
</evidence>
<gene>
    <name evidence="3" type="ORF">PaG_02969</name>
</gene>
<accession>W3VQV8</accession>
<dbReference type="InterPro" id="IPR014752">
    <property type="entry name" value="Arrestin-like_C"/>
</dbReference>
<dbReference type="GO" id="GO:0031625">
    <property type="term" value="F:ubiquitin protein ligase binding"/>
    <property type="evidence" value="ECO:0007669"/>
    <property type="project" value="TreeGrafter"/>
</dbReference>
<feature type="region of interest" description="Disordered" evidence="1">
    <location>
        <begin position="138"/>
        <end position="177"/>
    </location>
</feature>
<dbReference type="HOGENOM" id="CLU_007709_0_0_1"/>
<dbReference type="OrthoDB" id="2238745at2759"/>
<dbReference type="InterPro" id="IPR050357">
    <property type="entry name" value="Arrestin_domain-protein"/>
</dbReference>
<dbReference type="InterPro" id="IPR011021">
    <property type="entry name" value="Arrestin-like_N"/>
</dbReference>
<feature type="region of interest" description="Disordered" evidence="1">
    <location>
        <begin position="20"/>
        <end position="39"/>
    </location>
</feature>
<dbReference type="SMART" id="SM01017">
    <property type="entry name" value="Arrestin_C"/>
    <property type="match status" value="1"/>
</dbReference>
<dbReference type="GO" id="GO:0030674">
    <property type="term" value="F:protein-macromolecule adaptor activity"/>
    <property type="evidence" value="ECO:0007669"/>
    <property type="project" value="TreeGrafter"/>
</dbReference>
<feature type="region of interest" description="Disordered" evidence="1">
    <location>
        <begin position="193"/>
        <end position="277"/>
    </location>
</feature>
<evidence type="ECO:0000259" key="2">
    <source>
        <dbReference type="SMART" id="SM01017"/>
    </source>
</evidence>
<feature type="compositionally biased region" description="Low complexity" evidence="1">
    <location>
        <begin position="850"/>
        <end position="859"/>
    </location>
</feature>
<feature type="compositionally biased region" description="Polar residues" evidence="1">
    <location>
        <begin position="438"/>
        <end position="447"/>
    </location>
</feature>
<feature type="region of interest" description="Disordered" evidence="1">
    <location>
        <begin position="371"/>
        <end position="477"/>
    </location>
</feature>
<name>W3VQV8_MOEAP</name>
<dbReference type="GO" id="GO:0070086">
    <property type="term" value="P:ubiquitin-dependent endocytosis"/>
    <property type="evidence" value="ECO:0007669"/>
    <property type="project" value="TreeGrafter"/>
</dbReference>
<evidence type="ECO:0000313" key="3">
    <source>
        <dbReference type="EMBL" id="ETS63187.1"/>
    </source>
</evidence>
<organism evidence="3 4">
    <name type="scientific">Moesziomyces aphidis</name>
    <name type="common">Pseudozyma aphidis</name>
    <dbReference type="NCBI Taxonomy" id="84754"/>
    <lineage>
        <taxon>Eukaryota</taxon>
        <taxon>Fungi</taxon>
        <taxon>Dikarya</taxon>
        <taxon>Basidiomycota</taxon>
        <taxon>Ustilaginomycotina</taxon>
        <taxon>Ustilaginomycetes</taxon>
        <taxon>Ustilaginales</taxon>
        <taxon>Ustilaginaceae</taxon>
        <taxon>Moesziomyces</taxon>
    </lineage>
</organism>
<dbReference type="InterPro" id="IPR014756">
    <property type="entry name" value="Ig_E-set"/>
</dbReference>
<feature type="compositionally biased region" description="Low complexity" evidence="1">
    <location>
        <begin position="328"/>
        <end position="350"/>
    </location>
</feature>
<evidence type="ECO:0000313" key="4">
    <source>
        <dbReference type="Proteomes" id="UP000019462"/>
    </source>
</evidence>
<dbReference type="PANTHER" id="PTHR11188:SF17">
    <property type="entry name" value="FI21816P1"/>
    <property type="match status" value="1"/>
</dbReference>
<feature type="region of interest" description="Disordered" evidence="1">
    <location>
        <begin position="291"/>
        <end position="356"/>
    </location>
</feature>
<dbReference type="EMBL" id="AWNI01000009">
    <property type="protein sequence ID" value="ETS63187.1"/>
    <property type="molecule type" value="Genomic_DNA"/>
</dbReference>
<keyword evidence="4" id="KW-1185">Reference proteome</keyword>
<dbReference type="PANTHER" id="PTHR11188">
    <property type="entry name" value="ARRESTIN DOMAIN CONTAINING PROTEIN"/>
    <property type="match status" value="1"/>
</dbReference>
<dbReference type="Proteomes" id="UP000019462">
    <property type="component" value="Unassembled WGS sequence"/>
</dbReference>